<dbReference type="SMART" id="SM00458">
    <property type="entry name" value="RICIN"/>
    <property type="match status" value="1"/>
</dbReference>
<accession>A0ABZ1Q5K4</accession>
<dbReference type="Proteomes" id="UP001432312">
    <property type="component" value="Chromosome"/>
</dbReference>
<evidence type="ECO:0000259" key="2">
    <source>
        <dbReference type="SMART" id="SM00458"/>
    </source>
</evidence>
<dbReference type="InterPro" id="IPR000772">
    <property type="entry name" value="Ricin_B_lectin"/>
</dbReference>
<dbReference type="EMBL" id="CP108036">
    <property type="protein sequence ID" value="WUN77937.1"/>
    <property type="molecule type" value="Genomic_DNA"/>
</dbReference>
<reference evidence="3" key="1">
    <citation type="submission" date="2022-10" db="EMBL/GenBank/DDBJ databases">
        <title>The complete genomes of actinobacterial strains from the NBC collection.</title>
        <authorList>
            <person name="Joergensen T.S."/>
            <person name="Alvarez Arevalo M."/>
            <person name="Sterndorff E.B."/>
            <person name="Faurdal D."/>
            <person name="Vuksanovic O."/>
            <person name="Mourched A.-S."/>
            <person name="Charusanti P."/>
            <person name="Shaw S."/>
            <person name="Blin K."/>
            <person name="Weber T."/>
        </authorList>
    </citation>
    <scope>NUCLEOTIDE SEQUENCE</scope>
    <source>
        <strain evidence="3">NBC_00303</strain>
    </source>
</reference>
<dbReference type="Gene3D" id="2.80.10.50">
    <property type="match status" value="1"/>
</dbReference>
<dbReference type="SUPFAM" id="SSF50370">
    <property type="entry name" value="Ricin B-like lectins"/>
    <property type="match status" value="1"/>
</dbReference>
<keyword evidence="4" id="KW-1185">Reference proteome</keyword>
<sequence>MTDVHADRTGPQPPRRAKRWVILGTAAAVIAGMAIAVPALADSKPDSEKEETLLRTTAQKVGVTRSYANPKSNLSLTAGGVGPSGKGEVFARIGGVHENVQSWNFLRDKIISRGASSGDNLRCLESDSGGNVFIAKCVTGKDSQKWAHKLAQKAPGAFRDQVRIQNFQSKKCLTIGSATGRGTAEVAAKDCKDEATSQRWVVASFTNE</sequence>
<keyword evidence="1" id="KW-0812">Transmembrane</keyword>
<evidence type="ECO:0000313" key="3">
    <source>
        <dbReference type="EMBL" id="WUN77937.1"/>
    </source>
</evidence>
<gene>
    <name evidence="3" type="ORF">OHA91_05150</name>
</gene>
<dbReference type="RefSeq" id="WP_328738699.1">
    <property type="nucleotide sequence ID" value="NZ_CP108036.1"/>
</dbReference>
<feature type="domain" description="Ricin B lectin" evidence="2">
    <location>
        <begin position="61"/>
        <end position="203"/>
    </location>
</feature>
<dbReference type="InterPro" id="IPR035992">
    <property type="entry name" value="Ricin_B-like_lectins"/>
</dbReference>
<organism evidence="3 4">
    <name type="scientific">Streptomyces erythrochromogenes</name>
    <dbReference type="NCBI Taxonomy" id="285574"/>
    <lineage>
        <taxon>Bacteria</taxon>
        <taxon>Bacillati</taxon>
        <taxon>Actinomycetota</taxon>
        <taxon>Actinomycetes</taxon>
        <taxon>Kitasatosporales</taxon>
        <taxon>Streptomycetaceae</taxon>
        <taxon>Streptomyces</taxon>
    </lineage>
</organism>
<dbReference type="GeneID" id="95495398"/>
<keyword evidence="1" id="KW-0472">Membrane</keyword>
<name>A0ABZ1Q5K4_9ACTN</name>
<dbReference type="Pfam" id="PF00652">
    <property type="entry name" value="Ricin_B_lectin"/>
    <property type="match status" value="1"/>
</dbReference>
<protein>
    <submittedName>
        <fullName evidence="3">RICIN domain-containing protein</fullName>
    </submittedName>
</protein>
<proteinExistence type="predicted"/>
<evidence type="ECO:0000256" key="1">
    <source>
        <dbReference type="SAM" id="Phobius"/>
    </source>
</evidence>
<keyword evidence="1" id="KW-1133">Transmembrane helix</keyword>
<dbReference type="PROSITE" id="PS50231">
    <property type="entry name" value="RICIN_B_LECTIN"/>
    <property type="match status" value="1"/>
</dbReference>
<evidence type="ECO:0000313" key="4">
    <source>
        <dbReference type="Proteomes" id="UP001432312"/>
    </source>
</evidence>
<feature type="transmembrane region" description="Helical" evidence="1">
    <location>
        <begin position="20"/>
        <end position="41"/>
    </location>
</feature>